<feature type="transmembrane region" description="Helical" evidence="1">
    <location>
        <begin position="56"/>
        <end position="75"/>
    </location>
</feature>
<protein>
    <submittedName>
        <fullName evidence="2">Uncharacterized protein</fullName>
    </submittedName>
</protein>
<accession>A0A7K0C0K2</accession>
<evidence type="ECO:0000313" key="3">
    <source>
        <dbReference type="Proteomes" id="UP000487268"/>
    </source>
</evidence>
<proteinExistence type="predicted"/>
<reference evidence="2 3" key="1">
    <citation type="submission" date="2019-10" db="EMBL/GenBank/DDBJ databases">
        <title>Actinomadura rubteroloni sp. nov. and Actinomadura macrotermitis sp. nov., isolated from the gut of fungus growing-termite Macrotermes natalensis.</title>
        <authorList>
            <person name="Benndorf R."/>
            <person name="Martin K."/>
            <person name="Kuefner M."/>
            <person name="De Beer W."/>
            <person name="Kaster A.-K."/>
            <person name="Vollmers J."/>
            <person name="Poulsen M."/>
            <person name="Beemelmanns C."/>
        </authorList>
    </citation>
    <scope>NUCLEOTIDE SEQUENCE [LARGE SCALE GENOMIC DNA]</scope>
    <source>
        <strain evidence="2 3">RB68</strain>
    </source>
</reference>
<evidence type="ECO:0000313" key="2">
    <source>
        <dbReference type="EMBL" id="MQY06981.1"/>
    </source>
</evidence>
<keyword evidence="1" id="KW-0472">Membrane</keyword>
<keyword evidence="1" id="KW-1133">Transmembrane helix</keyword>
<evidence type="ECO:0000256" key="1">
    <source>
        <dbReference type="SAM" id="Phobius"/>
    </source>
</evidence>
<keyword evidence="1" id="KW-0812">Transmembrane</keyword>
<organism evidence="2 3">
    <name type="scientific">Actinomadura macrotermitis</name>
    <dbReference type="NCBI Taxonomy" id="2585200"/>
    <lineage>
        <taxon>Bacteria</taxon>
        <taxon>Bacillati</taxon>
        <taxon>Actinomycetota</taxon>
        <taxon>Actinomycetes</taxon>
        <taxon>Streptosporangiales</taxon>
        <taxon>Thermomonosporaceae</taxon>
        <taxon>Actinomadura</taxon>
    </lineage>
</organism>
<name>A0A7K0C0K2_9ACTN</name>
<dbReference type="Proteomes" id="UP000487268">
    <property type="component" value="Unassembled WGS sequence"/>
</dbReference>
<feature type="transmembrane region" description="Helical" evidence="1">
    <location>
        <begin position="95"/>
        <end position="114"/>
    </location>
</feature>
<feature type="transmembrane region" description="Helical" evidence="1">
    <location>
        <begin position="120"/>
        <end position="139"/>
    </location>
</feature>
<gene>
    <name evidence="2" type="ORF">ACRB68_50780</name>
</gene>
<comment type="caution">
    <text evidence="2">The sequence shown here is derived from an EMBL/GenBank/DDBJ whole genome shotgun (WGS) entry which is preliminary data.</text>
</comment>
<sequence>MAGAPVYVDEAQQALRQIHDHGRYAALQTRPPWWAPAGRAGLILAMAVLGDLDPDGAGVAWAAAPMVYIVLLTGLEEATDRHLGIRLRRTARTSLLRFAEVALMLTVLFLGAWGMRALDVPLPATLAGLVLAALTLALAKPMHRARIATLRL</sequence>
<dbReference type="EMBL" id="WEGH01000003">
    <property type="protein sequence ID" value="MQY06981.1"/>
    <property type="molecule type" value="Genomic_DNA"/>
</dbReference>
<dbReference type="AlphaFoldDB" id="A0A7K0C0K2"/>
<keyword evidence="3" id="KW-1185">Reference proteome</keyword>